<evidence type="ECO:0000313" key="1">
    <source>
        <dbReference type="EMBL" id="GGC87519.1"/>
    </source>
</evidence>
<dbReference type="Proteomes" id="UP000638188">
    <property type="component" value="Unassembled WGS sequence"/>
</dbReference>
<evidence type="ECO:0000313" key="2">
    <source>
        <dbReference type="Proteomes" id="UP000638188"/>
    </source>
</evidence>
<gene>
    <name evidence="1" type="ORF">GCM10007418_04090</name>
</gene>
<keyword evidence="2" id="KW-1185">Reference proteome</keyword>
<proteinExistence type="predicted"/>
<name>A0ABQ1NZ28_9GAMM</name>
<reference evidence="2" key="1">
    <citation type="journal article" date="2019" name="Int. J. Syst. Evol. Microbiol.">
        <title>The Global Catalogue of Microorganisms (GCM) 10K type strain sequencing project: providing services to taxonomists for standard genome sequencing and annotation.</title>
        <authorList>
            <consortium name="The Broad Institute Genomics Platform"/>
            <consortium name="The Broad Institute Genome Sequencing Center for Infectious Disease"/>
            <person name="Wu L."/>
            <person name="Ma J."/>
        </authorList>
    </citation>
    <scope>NUCLEOTIDE SEQUENCE [LARGE SCALE GENOMIC DNA]</scope>
    <source>
        <strain evidence="2">CGMCC 1.12482</strain>
    </source>
</reference>
<accession>A0ABQ1NZ28</accession>
<dbReference type="EMBL" id="BMFF01000001">
    <property type="protein sequence ID" value="GGC87519.1"/>
    <property type="molecule type" value="Genomic_DNA"/>
</dbReference>
<dbReference type="RefSeq" id="WP_188434290.1">
    <property type="nucleotide sequence ID" value="NZ_BMFF01000001.1"/>
</dbReference>
<sequence length="50" mass="5521">MARIQLELQAYKVHVKIGVGPGLPYRDREFAINAMVGHGMDAKDARRALG</sequence>
<protein>
    <submittedName>
        <fullName evidence="1">Uncharacterized protein</fullName>
    </submittedName>
</protein>
<comment type="caution">
    <text evidence="1">The sequence shown here is derived from an EMBL/GenBank/DDBJ whole genome shotgun (WGS) entry which is preliminary data.</text>
</comment>
<organism evidence="1 2">
    <name type="scientific">Halopseudomonas salina</name>
    <dbReference type="NCBI Taxonomy" id="1323744"/>
    <lineage>
        <taxon>Bacteria</taxon>
        <taxon>Pseudomonadati</taxon>
        <taxon>Pseudomonadota</taxon>
        <taxon>Gammaproteobacteria</taxon>
        <taxon>Pseudomonadales</taxon>
        <taxon>Pseudomonadaceae</taxon>
        <taxon>Halopseudomonas</taxon>
    </lineage>
</organism>